<gene>
    <name evidence="1" type="ORF">S01H1_11036</name>
</gene>
<evidence type="ECO:0000313" key="1">
    <source>
        <dbReference type="EMBL" id="GAF76249.1"/>
    </source>
</evidence>
<feature type="non-terminal residue" evidence="1">
    <location>
        <position position="1"/>
    </location>
</feature>
<sequence>GDIITLLEYKEIKLPPVKKVVKIKKQPVKIKKPMGVDVSSFTNTKALGLLLREIIVPWGKILDFNTEKMLHTEAETAYVKMYKEDIKPGDKFTIYSISEPIKHPLTRKKFGYIYSFKGILEIGKAQKGYHIAKISESFKTIYKNDFLIPYHPVSSCMLPIPCQHDITAHIVAAKDKSGLLGQYSVIYIDAGSTKNIQKGNIFDAIQEKESISEPPKKETITLPPTILGKILILKTTENTSTGVIFWASKDFTNGVKVRPTSWHKQPIKFANLPSCSID</sequence>
<reference evidence="1" key="1">
    <citation type="journal article" date="2014" name="Front. Microbiol.">
        <title>High frequency of phylogenetically diverse reductive dehalogenase-homologous genes in deep subseafloor sedimentary metagenomes.</title>
        <authorList>
            <person name="Kawai M."/>
            <person name="Futagami T."/>
            <person name="Toyoda A."/>
            <person name="Takaki Y."/>
            <person name="Nishi S."/>
            <person name="Hori S."/>
            <person name="Arai W."/>
            <person name="Tsubouchi T."/>
            <person name="Morono Y."/>
            <person name="Uchiyama I."/>
            <person name="Ito T."/>
            <person name="Fujiyama A."/>
            <person name="Inagaki F."/>
            <person name="Takami H."/>
        </authorList>
    </citation>
    <scope>NUCLEOTIDE SEQUENCE</scope>
    <source>
        <strain evidence="1">Expedition CK06-06</strain>
    </source>
</reference>
<accession>X0S5E9</accession>
<dbReference type="EMBL" id="BARS01005627">
    <property type="protein sequence ID" value="GAF76249.1"/>
    <property type="molecule type" value="Genomic_DNA"/>
</dbReference>
<name>X0S5E9_9ZZZZ</name>
<organism evidence="1">
    <name type="scientific">marine sediment metagenome</name>
    <dbReference type="NCBI Taxonomy" id="412755"/>
    <lineage>
        <taxon>unclassified sequences</taxon>
        <taxon>metagenomes</taxon>
        <taxon>ecological metagenomes</taxon>
    </lineage>
</organism>
<dbReference type="AlphaFoldDB" id="X0S5E9"/>
<protein>
    <submittedName>
        <fullName evidence="1">Uncharacterized protein</fullName>
    </submittedName>
</protein>
<proteinExistence type="predicted"/>
<comment type="caution">
    <text evidence="1">The sequence shown here is derived from an EMBL/GenBank/DDBJ whole genome shotgun (WGS) entry which is preliminary data.</text>
</comment>